<dbReference type="HOGENOM" id="CLU_863437_0_0_1"/>
<reference evidence="4" key="1">
    <citation type="journal article" date="2014" name="Proc. Natl. Acad. Sci. U.S.A.">
        <title>Extensive sampling of basidiomycete genomes demonstrates inadequacy of the white-rot/brown-rot paradigm for wood decay fungi.</title>
        <authorList>
            <person name="Riley R."/>
            <person name="Salamov A.A."/>
            <person name="Brown D.W."/>
            <person name="Nagy L.G."/>
            <person name="Floudas D."/>
            <person name="Held B.W."/>
            <person name="Levasseur A."/>
            <person name="Lombard V."/>
            <person name="Morin E."/>
            <person name="Otillar R."/>
            <person name="Lindquist E.A."/>
            <person name="Sun H."/>
            <person name="LaButti K.M."/>
            <person name="Schmutz J."/>
            <person name="Jabbour D."/>
            <person name="Luo H."/>
            <person name="Baker S.E."/>
            <person name="Pisabarro A.G."/>
            <person name="Walton J.D."/>
            <person name="Blanchette R.A."/>
            <person name="Henrissat B."/>
            <person name="Martin F."/>
            <person name="Cullen D."/>
            <person name="Hibbett D.S."/>
            <person name="Grigoriev I.V."/>
        </authorList>
    </citation>
    <scope>NUCLEOTIDE SEQUENCE [LARGE SCALE GENOMIC DNA]</scope>
    <source>
        <strain evidence="4">MUCL 33604</strain>
    </source>
</reference>
<dbReference type="Proteomes" id="UP000027265">
    <property type="component" value="Unassembled WGS sequence"/>
</dbReference>
<feature type="region of interest" description="Disordered" evidence="1">
    <location>
        <begin position="272"/>
        <end position="330"/>
    </location>
</feature>
<protein>
    <submittedName>
        <fullName evidence="3">Uncharacterized protein</fullName>
    </submittedName>
</protein>
<dbReference type="EMBL" id="KL197709">
    <property type="protein sequence ID" value="KDQ64142.1"/>
    <property type="molecule type" value="Genomic_DNA"/>
</dbReference>
<feature type="transmembrane region" description="Helical" evidence="2">
    <location>
        <begin position="12"/>
        <end position="34"/>
    </location>
</feature>
<feature type="compositionally biased region" description="Polar residues" evidence="1">
    <location>
        <begin position="272"/>
        <end position="281"/>
    </location>
</feature>
<dbReference type="OrthoDB" id="2355659at2759"/>
<evidence type="ECO:0000256" key="1">
    <source>
        <dbReference type="SAM" id="MobiDB-lite"/>
    </source>
</evidence>
<dbReference type="AlphaFoldDB" id="A0A067QKU6"/>
<keyword evidence="2" id="KW-0472">Membrane</keyword>
<keyword evidence="2" id="KW-0812">Transmembrane</keyword>
<organism evidence="3 4">
    <name type="scientific">Jaapia argillacea MUCL 33604</name>
    <dbReference type="NCBI Taxonomy" id="933084"/>
    <lineage>
        <taxon>Eukaryota</taxon>
        <taxon>Fungi</taxon>
        <taxon>Dikarya</taxon>
        <taxon>Basidiomycota</taxon>
        <taxon>Agaricomycotina</taxon>
        <taxon>Agaricomycetes</taxon>
        <taxon>Agaricomycetidae</taxon>
        <taxon>Jaapiales</taxon>
        <taxon>Jaapiaceae</taxon>
        <taxon>Jaapia</taxon>
    </lineage>
</organism>
<evidence type="ECO:0000313" key="3">
    <source>
        <dbReference type="EMBL" id="KDQ64142.1"/>
    </source>
</evidence>
<dbReference type="InParanoid" id="A0A067QKU6"/>
<accession>A0A067QKU6</accession>
<name>A0A067QKU6_9AGAM</name>
<feature type="transmembrane region" description="Helical" evidence="2">
    <location>
        <begin position="99"/>
        <end position="117"/>
    </location>
</feature>
<keyword evidence="4" id="KW-1185">Reference proteome</keyword>
<proteinExistence type="predicted"/>
<feature type="compositionally biased region" description="Basic residues" evidence="1">
    <location>
        <begin position="289"/>
        <end position="299"/>
    </location>
</feature>
<gene>
    <name evidence="3" type="ORF">JAAARDRAFT_27759</name>
</gene>
<feature type="region of interest" description="Disordered" evidence="1">
    <location>
        <begin position="217"/>
        <end position="241"/>
    </location>
</feature>
<sequence>MHSHVFSIRTATLIVSLLGTIGNLVVAVELLSLWRSFKWDFENDWEREGSADAWLWGINLVKLAWGLFSAYFAAAATASLIGFVGTLKNIPSYVRFYRDYAVADFSFCAFFTGFAAYESFRTSVRAGVCEELSRQPELLHNMAEMGLNLENCELWFERVSIAFIGAMAVVLIFRLHFLIAVVHYYSQLTRHGLGLPSYTSMGPISHPPSQRVYLLPSPTESSFPVSHHTTSSPSPRDGSKLDNYMVYAPVPLSALSEQQARDLNATEAWITRTSTESTTFPPATPQPRGHSHRHRRHRSGSATGRISLPISPEEGLLPSYEDSNPKGLKA</sequence>
<evidence type="ECO:0000256" key="2">
    <source>
        <dbReference type="SAM" id="Phobius"/>
    </source>
</evidence>
<feature type="transmembrane region" description="Helical" evidence="2">
    <location>
        <begin position="63"/>
        <end position="87"/>
    </location>
</feature>
<evidence type="ECO:0000313" key="4">
    <source>
        <dbReference type="Proteomes" id="UP000027265"/>
    </source>
</evidence>
<feature type="compositionally biased region" description="Low complexity" evidence="1">
    <location>
        <begin position="221"/>
        <end position="235"/>
    </location>
</feature>
<feature type="transmembrane region" description="Helical" evidence="2">
    <location>
        <begin position="161"/>
        <end position="185"/>
    </location>
</feature>
<keyword evidence="2" id="KW-1133">Transmembrane helix</keyword>